<dbReference type="CDD" id="cd06558">
    <property type="entry name" value="crotonase-like"/>
    <property type="match status" value="1"/>
</dbReference>
<evidence type="ECO:0000256" key="2">
    <source>
        <dbReference type="ARBA" id="ARBA00005005"/>
    </source>
</evidence>
<evidence type="ECO:0000256" key="11">
    <source>
        <dbReference type="ARBA" id="ARBA00023268"/>
    </source>
</evidence>
<keyword evidence="11" id="KW-0511">Multifunctional enzyme</keyword>
<evidence type="ECO:0000256" key="12">
    <source>
        <dbReference type="ARBA" id="ARBA00049556"/>
    </source>
</evidence>
<dbReference type="FunFam" id="1.10.1040.50:FF:000006">
    <property type="entry name" value="Peroxisomal bifunctional enzyme"/>
    <property type="match status" value="1"/>
</dbReference>
<keyword evidence="6" id="KW-0520">NAD</keyword>
<dbReference type="GO" id="GO:0006635">
    <property type="term" value="P:fatty acid beta-oxidation"/>
    <property type="evidence" value="ECO:0007669"/>
    <property type="project" value="UniProtKB-UniPathway"/>
</dbReference>
<feature type="domain" description="3-hydroxyacyl-CoA dehydrogenase C-terminal" evidence="13">
    <location>
        <begin position="622"/>
        <end position="707"/>
    </location>
</feature>
<dbReference type="Gene3D" id="1.10.1040.50">
    <property type="match status" value="1"/>
</dbReference>
<dbReference type="SUPFAM" id="SSF51735">
    <property type="entry name" value="NAD(P)-binding Rossmann-fold domains"/>
    <property type="match status" value="1"/>
</dbReference>
<dbReference type="PANTHER" id="PTHR23309">
    <property type="entry name" value="3-HYDROXYACYL-COA DEHYROGENASE"/>
    <property type="match status" value="1"/>
</dbReference>
<dbReference type="Pfam" id="PF00725">
    <property type="entry name" value="3HCDH"/>
    <property type="match status" value="2"/>
</dbReference>
<evidence type="ECO:0000256" key="9">
    <source>
        <dbReference type="ARBA" id="ARBA00023235"/>
    </source>
</evidence>
<dbReference type="FunFam" id="3.40.50.720:FF:000009">
    <property type="entry name" value="Fatty oxidation complex, alpha subunit"/>
    <property type="match status" value="1"/>
</dbReference>
<comment type="subcellular location">
    <subcellularLocation>
        <location evidence="1">Peroxisome</location>
    </subcellularLocation>
</comment>
<evidence type="ECO:0000313" key="16">
    <source>
        <dbReference type="Proteomes" id="UP000243053"/>
    </source>
</evidence>
<evidence type="ECO:0000256" key="3">
    <source>
        <dbReference type="ARBA" id="ARBA00022832"/>
    </source>
</evidence>
<dbReference type="GO" id="GO:0016853">
    <property type="term" value="F:isomerase activity"/>
    <property type="evidence" value="ECO:0007669"/>
    <property type="project" value="UniProtKB-KW"/>
</dbReference>
<comment type="catalytic activity">
    <reaction evidence="12">
        <text>a (3S)-3-hydroxyacyl-CoA + NAD(+) = a 3-oxoacyl-CoA + NADH + H(+)</text>
        <dbReference type="Rhea" id="RHEA:22432"/>
        <dbReference type="ChEBI" id="CHEBI:15378"/>
        <dbReference type="ChEBI" id="CHEBI:57318"/>
        <dbReference type="ChEBI" id="CHEBI:57540"/>
        <dbReference type="ChEBI" id="CHEBI:57945"/>
        <dbReference type="ChEBI" id="CHEBI:90726"/>
        <dbReference type="EC" id="1.1.1.35"/>
    </reaction>
</comment>
<dbReference type="GO" id="GO:0004300">
    <property type="term" value="F:enoyl-CoA hydratase activity"/>
    <property type="evidence" value="ECO:0007669"/>
    <property type="project" value="UniProtKB-ARBA"/>
</dbReference>
<dbReference type="Proteomes" id="UP000243053">
    <property type="component" value="Unassembled WGS sequence"/>
</dbReference>
<dbReference type="Pfam" id="PF00378">
    <property type="entry name" value="ECH_1"/>
    <property type="match status" value="1"/>
</dbReference>
<dbReference type="Gene3D" id="3.40.50.720">
    <property type="entry name" value="NAD(P)-binding Rossmann-like Domain"/>
    <property type="match status" value="1"/>
</dbReference>
<dbReference type="InterPro" id="IPR036291">
    <property type="entry name" value="NAD(P)-bd_dom_sf"/>
</dbReference>
<evidence type="ECO:0000259" key="13">
    <source>
        <dbReference type="Pfam" id="PF00725"/>
    </source>
</evidence>
<feature type="domain" description="3-hydroxyacyl-CoA dehydrogenase C-terminal" evidence="13">
    <location>
        <begin position="492"/>
        <end position="584"/>
    </location>
</feature>
<dbReference type="EMBL" id="MAAF01000025">
    <property type="protein sequence ID" value="OUR83788.1"/>
    <property type="molecule type" value="Genomic_DNA"/>
</dbReference>
<reference evidence="16" key="1">
    <citation type="journal article" date="2017" name="Proc. Natl. Acad. Sci. U.S.A.">
        <title>Simulation of Deepwater Horizon oil plume reveals substrate specialization within a complex community of hydrocarbon degraders.</title>
        <authorList>
            <person name="Hu P."/>
            <person name="Dubinsky E.A."/>
            <person name="Probst A.J."/>
            <person name="Wang J."/>
            <person name="Sieber C.M.K."/>
            <person name="Tom L.M."/>
            <person name="Gardinali P."/>
            <person name="Banfield J.F."/>
            <person name="Atlas R.M."/>
            <person name="Andersen G.L."/>
        </authorList>
    </citation>
    <scope>NUCLEOTIDE SEQUENCE [LARGE SCALE GENOMIC DNA]</scope>
</reference>
<organism evidence="15 16">
    <name type="scientific">Colwellia psychrerythraea</name>
    <name type="common">Vibrio psychroerythus</name>
    <dbReference type="NCBI Taxonomy" id="28229"/>
    <lineage>
        <taxon>Bacteria</taxon>
        <taxon>Pseudomonadati</taxon>
        <taxon>Pseudomonadota</taxon>
        <taxon>Gammaproteobacteria</taxon>
        <taxon>Alteromonadales</taxon>
        <taxon>Colwelliaceae</taxon>
        <taxon>Colwellia</taxon>
    </lineage>
</organism>
<keyword evidence="7" id="KW-0443">Lipid metabolism</keyword>
<comment type="pathway">
    <text evidence="2">Lipid metabolism; fatty acid beta-oxidation.</text>
</comment>
<name>A0A1Y5EM80_COLPS</name>
<evidence type="ECO:0000256" key="6">
    <source>
        <dbReference type="ARBA" id="ARBA00023027"/>
    </source>
</evidence>
<dbReference type="AlphaFoldDB" id="A0A1Y5EM80"/>
<keyword evidence="3" id="KW-0276">Fatty acid metabolism</keyword>
<gene>
    <name evidence="15" type="ORF">A9Q75_03970</name>
</gene>
<evidence type="ECO:0000256" key="7">
    <source>
        <dbReference type="ARBA" id="ARBA00023098"/>
    </source>
</evidence>
<evidence type="ECO:0000256" key="5">
    <source>
        <dbReference type="ARBA" id="ARBA00023002"/>
    </source>
</evidence>
<dbReference type="InterPro" id="IPR006176">
    <property type="entry name" value="3-OHacyl-CoA_DH_NAD-bd"/>
</dbReference>
<accession>A0A1Y5EM80</accession>
<evidence type="ECO:0000256" key="4">
    <source>
        <dbReference type="ARBA" id="ARBA00022963"/>
    </source>
</evidence>
<evidence type="ECO:0000256" key="1">
    <source>
        <dbReference type="ARBA" id="ARBA00004275"/>
    </source>
</evidence>
<dbReference type="SUPFAM" id="SSF52096">
    <property type="entry name" value="ClpP/crotonase"/>
    <property type="match status" value="1"/>
</dbReference>
<dbReference type="InterPro" id="IPR001753">
    <property type="entry name" value="Enoyl-CoA_hydra/iso"/>
</dbReference>
<protein>
    <submittedName>
        <fullName evidence="15">3-hydroxyacyl-CoA dehydrogenase</fullName>
    </submittedName>
</protein>
<keyword evidence="4" id="KW-0442">Lipid degradation</keyword>
<dbReference type="Pfam" id="PF02737">
    <property type="entry name" value="3HCDH_N"/>
    <property type="match status" value="1"/>
</dbReference>
<evidence type="ECO:0000256" key="8">
    <source>
        <dbReference type="ARBA" id="ARBA00023140"/>
    </source>
</evidence>
<keyword evidence="5" id="KW-0560">Oxidoreductase</keyword>
<dbReference type="GO" id="GO:0003857">
    <property type="term" value="F:(3S)-3-hydroxyacyl-CoA dehydrogenase (NAD+) activity"/>
    <property type="evidence" value="ECO:0007669"/>
    <property type="project" value="UniProtKB-EC"/>
</dbReference>
<evidence type="ECO:0000256" key="10">
    <source>
        <dbReference type="ARBA" id="ARBA00023239"/>
    </source>
</evidence>
<keyword evidence="8" id="KW-0576">Peroxisome</keyword>
<dbReference type="InterPro" id="IPR006108">
    <property type="entry name" value="3HC_DH_C"/>
</dbReference>
<dbReference type="UniPathway" id="UPA00659"/>
<keyword evidence="10" id="KW-0456">Lyase</keyword>
<dbReference type="GO" id="GO:0070403">
    <property type="term" value="F:NAD+ binding"/>
    <property type="evidence" value="ECO:0007669"/>
    <property type="project" value="InterPro"/>
</dbReference>
<feature type="domain" description="3-hydroxyacyl-CoA dehydrogenase NAD binding" evidence="14">
    <location>
        <begin position="311"/>
        <end position="488"/>
    </location>
</feature>
<dbReference type="SUPFAM" id="SSF48179">
    <property type="entry name" value="6-phosphogluconate dehydrogenase C-terminal domain-like"/>
    <property type="match status" value="2"/>
</dbReference>
<evidence type="ECO:0000259" key="14">
    <source>
        <dbReference type="Pfam" id="PF02737"/>
    </source>
</evidence>
<dbReference type="InterPro" id="IPR029045">
    <property type="entry name" value="ClpP/crotonase-like_dom_sf"/>
</dbReference>
<dbReference type="InterPro" id="IPR008927">
    <property type="entry name" value="6-PGluconate_DH-like_C_sf"/>
</dbReference>
<keyword evidence="9" id="KW-0413">Isomerase</keyword>
<dbReference type="Gene3D" id="3.90.226.10">
    <property type="entry name" value="2-enoyl-CoA Hydratase, Chain A, domain 1"/>
    <property type="match status" value="1"/>
</dbReference>
<evidence type="ECO:0000313" key="15">
    <source>
        <dbReference type="EMBL" id="OUR83788.1"/>
    </source>
</evidence>
<comment type="caution">
    <text evidence="15">The sequence shown here is derived from an EMBL/GenBank/DDBJ whole genome shotgun (WGS) entry which is preliminary data.</text>
</comment>
<proteinExistence type="predicted"/>
<sequence>MTAPVLLIPTTPHADNIAIINIDNPPVNALSHAVRQGVVDAIAQAEQNENINAIVIYCQGKTFIAGADIKEFGKTPKEPHLPDVLQRINQCNKPIIAALFGNVLGGGFELALACHYRIAVKGTKLGLPEVNLGLIPGAGGTQLLPRIAGVELALTMITSGKPQKVEQLDGYGIIDQLISADNTKKDHLLNETITFAKALLEQKQTSKIITQQPMALNSEEKQAAKVLCQQFRDKLAKKSRGQQAPQSAVNSIENAFTLPLNEATVKEREYFLACRGSAQSRAMRHAFFAEKTAAKLMISGETKPTPAEIKSVAVIGAGTMGGGIAMCFANAGISVTLLEMNQSNLAKGINAIANRYQQAQTRGIISKEKVNQCMALITGTCDYQDLAQVDLVVEAAFETMAVKQQIFSQLDKVCKPEAILASNTSYLDIDEIAKATTRPEKVVGMHFFSPANIMKLLEVVATKYTDSQTLTTAMTLGKKMGKISVAVKVCYGFVGNRMYACYGREANMLLLEGATPQQVDKAMVQWGMAMGPLAVNDMSGIDIGYKARQANTDRPDDPCFFAAADTLVEAGRLGQKTHAGFYQYDEQTNKRSPDDAAVNLIRANAAKLGIKQRSDISDEEIQQRLIFALINEGAYILEQGIATRASDIDAIWLNGYGFPRYLGGPMCYADEIGLEKVVATIKEFQQKLGSNYWQVAPLLENLVAENKNLTR</sequence>